<reference evidence="1" key="1">
    <citation type="submission" date="2023-03" db="EMBL/GenBank/DDBJ databases">
        <title>Massive genome expansion in bonnet fungi (Mycena s.s.) driven by repeated elements and novel gene families across ecological guilds.</title>
        <authorList>
            <consortium name="Lawrence Berkeley National Laboratory"/>
            <person name="Harder C.B."/>
            <person name="Miyauchi S."/>
            <person name="Viragh M."/>
            <person name="Kuo A."/>
            <person name="Thoen E."/>
            <person name="Andreopoulos B."/>
            <person name="Lu D."/>
            <person name="Skrede I."/>
            <person name="Drula E."/>
            <person name="Henrissat B."/>
            <person name="Morin E."/>
            <person name="Kohler A."/>
            <person name="Barry K."/>
            <person name="LaButti K."/>
            <person name="Morin E."/>
            <person name="Salamov A."/>
            <person name="Lipzen A."/>
            <person name="Mereny Z."/>
            <person name="Hegedus B."/>
            <person name="Baldrian P."/>
            <person name="Stursova M."/>
            <person name="Weitz H."/>
            <person name="Taylor A."/>
            <person name="Grigoriev I.V."/>
            <person name="Nagy L.G."/>
            <person name="Martin F."/>
            <person name="Kauserud H."/>
        </authorList>
    </citation>
    <scope>NUCLEOTIDE SEQUENCE</scope>
    <source>
        <strain evidence="1">CBHHK182m</strain>
    </source>
</reference>
<accession>A0AAD7HPX9</accession>
<dbReference type="Proteomes" id="UP001215598">
    <property type="component" value="Unassembled WGS sequence"/>
</dbReference>
<proteinExistence type="predicted"/>
<gene>
    <name evidence="1" type="ORF">B0H16DRAFT_1471866</name>
</gene>
<comment type="caution">
    <text evidence="1">The sequence shown here is derived from an EMBL/GenBank/DDBJ whole genome shotgun (WGS) entry which is preliminary data.</text>
</comment>
<evidence type="ECO:0000313" key="2">
    <source>
        <dbReference type="Proteomes" id="UP001215598"/>
    </source>
</evidence>
<dbReference type="EMBL" id="JARKIB010000194">
    <property type="protein sequence ID" value="KAJ7725488.1"/>
    <property type="molecule type" value="Genomic_DNA"/>
</dbReference>
<name>A0AAD7HPX9_9AGAR</name>
<organism evidence="1 2">
    <name type="scientific">Mycena metata</name>
    <dbReference type="NCBI Taxonomy" id="1033252"/>
    <lineage>
        <taxon>Eukaryota</taxon>
        <taxon>Fungi</taxon>
        <taxon>Dikarya</taxon>
        <taxon>Basidiomycota</taxon>
        <taxon>Agaricomycotina</taxon>
        <taxon>Agaricomycetes</taxon>
        <taxon>Agaricomycetidae</taxon>
        <taxon>Agaricales</taxon>
        <taxon>Marasmiineae</taxon>
        <taxon>Mycenaceae</taxon>
        <taxon>Mycena</taxon>
    </lineage>
</organism>
<sequence>MRIESGLRDLGLDRGVGIPRGLPSRLRRANQAASTYFAQKAPIPRLSPAVREDPDTMYRPLARVQPAFSGPFYYITKSCAFSVSVPPLWAVEHPDDMCIPQIGDMLAHPQLPPGLIERCLAVLKVIVPFKHELIRVVVEGFTTPLFDPTRRAKAWDEMTAEEGARADLTVLERVHENFEDNATLEGFLADLIISAVHRNTGPVHIDSTASPSAIYVDKFLVTIPSICKLSGFSVSGIPGPTPKYSIPPNGKWTWTGRITMTINAIAQTLCERATHPVQKGERGKQMIVARYKTITTRVILSRDCVDLSFSSCHHNASEISSARSNWGACTAPGAARKGRGLRPNMRSYVFLCSLPFVLLLTAERCGKRQQGQRTRAPEAQAKRKEDYLKCSRLKIAEHTDTHSQQARNFTYPVPFPDHFANAKPNTVNVTNIVEELWLTLPADLPNATDNDSMNLFIKSQEPTEEQRAAMGSGGTNEPEYLAIQWADAIPAETLKMLVRLWDTLRLLGVKFSEAEHQWSGMPALHLGLWEMYVKLIKITTDARQTKLTKRDLAKSAPKEEILAAIDELCRAVKEHVVPRLEQLMDCNVPGHRRVRERINTRVLHQLRSNKDFAQHPDQDFGSLFTSMAVKEGGS</sequence>
<keyword evidence="2" id="KW-1185">Reference proteome</keyword>
<dbReference type="AlphaFoldDB" id="A0AAD7HPX9"/>
<evidence type="ECO:0000313" key="1">
    <source>
        <dbReference type="EMBL" id="KAJ7725488.1"/>
    </source>
</evidence>
<protein>
    <submittedName>
        <fullName evidence="1">Uncharacterized protein</fullName>
    </submittedName>
</protein>